<feature type="transmembrane region" description="Helical" evidence="3">
    <location>
        <begin position="365"/>
        <end position="387"/>
    </location>
</feature>
<feature type="transmembrane region" description="Helical" evidence="3">
    <location>
        <begin position="504"/>
        <end position="523"/>
    </location>
</feature>
<feature type="transmembrane region" description="Helical" evidence="3">
    <location>
        <begin position="752"/>
        <end position="775"/>
    </location>
</feature>
<accession>A0AAV5N625</accession>
<comment type="caution">
    <text evidence="4">The sequence shown here is derived from an EMBL/GenBank/DDBJ whole genome shotgun (WGS) entry which is preliminary data.</text>
</comment>
<feature type="transmembrane region" description="Helical" evidence="3">
    <location>
        <begin position="600"/>
        <end position="619"/>
    </location>
</feature>
<feature type="transmembrane region" description="Helical" evidence="3">
    <location>
        <begin position="294"/>
        <end position="312"/>
    </location>
</feature>
<feature type="transmembrane region" description="Helical" evidence="3">
    <location>
        <begin position="481"/>
        <end position="497"/>
    </location>
</feature>
<keyword evidence="1" id="KW-0175">Coiled coil</keyword>
<dbReference type="Pfam" id="PF10101">
    <property type="entry name" value="DUF2339"/>
    <property type="match status" value="1"/>
</dbReference>
<dbReference type="EMBL" id="BRLH01000009">
    <property type="protein sequence ID" value="GKX56928.1"/>
    <property type="molecule type" value="Genomic_DNA"/>
</dbReference>
<feature type="transmembrane region" description="Helical" evidence="3">
    <location>
        <begin position="655"/>
        <end position="674"/>
    </location>
</feature>
<feature type="transmembrane region" description="Helical" evidence="3">
    <location>
        <begin position="694"/>
        <end position="710"/>
    </location>
</feature>
<feature type="transmembrane region" description="Helical" evidence="3">
    <location>
        <begin position="722"/>
        <end position="740"/>
    </location>
</feature>
<feature type="region of interest" description="Disordered" evidence="2">
    <location>
        <begin position="57"/>
        <end position="81"/>
    </location>
</feature>
<feature type="coiled-coil region" evidence="1">
    <location>
        <begin position="29"/>
        <end position="56"/>
    </location>
</feature>
<keyword evidence="3" id="KW-0472">Membrane</keyword>
<evidence type="ECO:0000256" key="2">
    <source>
        <dbReference type="SAM" id="MobiDB-lite"/>
    </source>
</evidence>
<proteinExistence type="predicted"/>
<gene>
    <name evidence="4" type="ORF">SOASR030_30400</name>
</gene>
<feature type="transmembrane region" description="Helical" evidence="3">
    <location>
        <begin position="457"/>
        <end position="475"/>
    </location>
</feature>
<feature type="transmembrane region" description="Helical" evidence="3">
    <location>
        <begin position="340"/>
        <end position="359"/>
    </location>
</feature>
<reference evidence="4" key="1">
    <citation type="submission" date="2022-06" db="EMBL/GenBank/DDBJ databases">
        <title>Draft genome sequences of Leminorella grimontii str. JCM5902.</title>
        <authorList>
            <person name="Wakabayashi Y."/>
            <person name="Kojima K."/>
        </authorList>
    </citation>
    <scope>NUCLEOTIDE SEQUENCE</scope>
    <source>
        <strain evidence="4">JCM 5902</strain>
    </source>
</reference>
<feature type="region of interest" description="Disordered" evidence="2">
    <location>
        <begin position="140"/>
        <end position="165"/>
    </location>
</feature>
<feature type="transmembrane region" description="Helical" evidence="3">
    <location>
        <begin position="871"/>
        <end position="892"/>
    </location>
</feature>
<feature type="transmembrane region" description="Helical" evidence="3">
    <location>
        <begin position="795"/>
        <end position="811"/>
    </location>
</feature>
<evidence type="ECO:0000313" key="4">
    <source>
        <dbReference type="EMBL" id="GKX56928.1"/>
    </source>
</evidence>
<dbReference type="InterPro" id="IPR014600">
    <property type="entry name" value="UCP035905_mem"/>
</dbReference>
<organism evidence="4 5">
    <name type="scientific">Leminorella grimontii</name>
    <dbReference type="NCBI Taxonomy" id="82981"/>
    <lineage>
        <taxon>Bacteria</taxon>
        <taxon>Pseudomonadati</taxon>
        <taxon>Pseudomonadota</taxon>
        <taxon>Gammaproteobacteria</taxon>
        <taxon>Enterobacterales</taxon>
        <taxon>Budviciaceae</taxon>
        <taxon>Leminorella</taxon>
    </lineage>
</organism>
<feature type="transmembrane region" description="Helical" evidence="3">
    <location>
        <begin position="928"/>
        <end position="945"/>
    </location>
</feature>
<sequence length="961" mass="104815">MDGLVLLGLLIVLAILGAPIMALIALSRGRQALDEVSRLKKQVDALNKTLASLTAGDAATPKAAPRAVEQASESTASPSPAPVIETVETEAPPVLVSVLEPIAARVAKQDVVESVPTKASTSTETLAKPMAKAEPVVKPVPKVDVHSESGSLKPASARASGDVKPQAPDPFSSAIHWLFKENPVAKLGILLLFFGIAYLLKYTIERDMFPIELRLASAALVSVVLLGLGWRLRHKQALYALILQGGAIGALYITTFAAFRLYALVPHTFAFGLMLVICAASVALAVLQRALSLAMLASIGGYLAPVLLSTGGGSHVALFSYYLLISCGILAISLWQSWRALNLVGFAFTFGVAGLWGAEYYRPEYYVSCQLFLIANLVLFSLLAELFAMKHRLKQHMAVDAPLVFGPPLVGFAMQYAMTEHWAFGAAFSALGFGLLYLVVAWWTLKRFPEEGKRIAIGYLALGGGFVTLAIPLALSAQWTALAWSLEGVAILWCGLLQRQRGLTFSGTGLVALGLISQCTAYMDAPFGGISLLLGLAIVSLSLLVSAGLWRRYRPETMPWKPISLSMLAVGILVWCWWLFELSIYVYGYDYAYDYLFISMRPLAYLLGFSLSVLVWRWAGRRFDWPELRQAAWLLWPIAGIALALQLSYDPHPLAAGFWNLCWAAAIAVMGWLLKRDAPTLLPSMLEKGGHLTLFWLVLALVGCEAFWQIDGLAWGMDEWRFGLRVIALSLPTLALWWLSRRGLWPIKAFGEVYWLGVSPLALGTLVLLACGNFMDGQLPFWRYLPLFNPLEEAAWLGIVAAYIWMKALTSRMSEIAPLAGWSGKREQISQTASWIAGGLAVWWINGMLLRALSYYAQVAWWPDTLWGSRLIQATFAIIWTLVALVGMVYAARSASRPLWFSGAGVLGVVIVKLFLVDSAQGGGLARAIAFLGVAGLLLVVGYFSPLPPRQTAKREQTQTS</sequence>
<feature type="transmembrane region" description="Helical" evidence="3">
    <location>
        <begin position="213"/>
        <end position="230"/>
    </location>
</feature>
<feature type="transmembrane region" description="Helical" evidence="3">
    <location>
        <begin position="899"/>
        <end position="916"/>
    </location>
</feature>
<feature type="transmembrane region" description="Helical" evidence="3">
    <location>
        <begin position="269"/>
        <end position="287"/>
    </location>
</feature>
<keyword evidence="3" id="KW-1133">Transmembrane helix</keyword>
<dbReference type="RefSeq" id="WP_027275044.1">
    <property type="nucleotide sequence ID" value="NZ_BRLH01000009.1"/>
</dbReference>
<feature type="transmembrane region" description="Helical" evidence="3">
    <location>
        <begin position="399"/>
        <end position="418"/>
    </location>
</feature>
<name>A0AAV5N625_9GAMM</name>
<feature type="transmembrane region" description="Helical" evidence="3">
    <location>
        <begin position="6"/>
        <end position="26"/>
    </location>
</feature>
<keyword evidence="3" id="KW-0812">Transmembrane</keyword>
<dbReference type="AlphaFoldDB" id="A0AAV5N625"/>
<keyword evidence="5" id="KW-1185">Reference proteome</keyword>
<feature type="transmembrane region" description="Helical" evidence="3">
    <location>
        <begin position="318"/>
        <end position="335"/>
    </location>
</feature>
<feature type="transmembrane region" description="Helical" evidence="3">
    <location>
        <begin position="832"/>
        <end position="851"/>
    </location>
</feature>
<evidence type="ECO:0000256" key="1">
    <source>
        <dbReference type="SAM" id="Coils"/>
    </source>
</evidence>
<feature type="transmembrane region" description="Helical" evidence="3">
    <location>
        <begin position="529"/>
        <end position="550"/>
    </location>
</feature>
<feature type="transmembrane region" description="Helical" evidence="3">
    <location>
        <begin position="562"/>
        <end position="580"/>
    </location>
</feature>
<evidence type="ECO:0000313" key="5">
    <source>
        <dbReference type="Proteomes" id="UP001058124"/>
    </source>
</evidence>
<feature type="transmembrane region" description="Helical" evidence="3">
    <location>
        <begin position="184"/>
        <end position="201"/>
    </location>
</feature>
<dbReference type="PANTHER" id="PTHR38434">
    <property type="entry name" value="BLL2549 PROTEIN"/>
    <property type="match status" value="1"/>
</dbReference>
<evidence type="ECO:0000256" key="3">
    <source>
        <dbReference type="SAM" id="Phobius"/>
    </source>
</evidence>
<feature type="transmembrane region" description="Helical" evidence="3">
    <location>
        <begin position="237"/>
        <end position="263"/>
    </location>
</feature>
<feature type="transmembrane region" description="Helical" evidence="3">
    <location>
        <begin position="631"/>
        <end position="649"/>
    </location>
</feature>
<dbReference type="PIRSF" id="PIRSF035905">
    <property type="entry name" value="UCP035905_mp"/>
    <property type="match status" value="1"/>
</dbReference>
<dbReference type="InterPro" id="IPR019286">
    <property type="entry name" value="DUF2339_TM"/>
</dbReference>
<dbReference type="Proteomes" id="UP001058124">
    <property type="component" value="Unassembled WGS sequence"/>
</dbReference>
<feature type="transmembrane region" description="Helical" evidence="3">
    <location>
        <begin position="424"/>
        <end position="445"/>
    </location>
</feature>
<protein>
    <submittedName>
        <fullName evidence="4">Membrane protein</fullName>
    </submittedName>
</protein>
<dbReference type="PANTHER" id="PTHR38434:SF1">
    <property type="entry name" value="BLL2549 PROTEIN"/>
    <property type="match status" value="1"/>
</dbReference>